<gene>
    <name evidence="1" type="ORF">S03H2_27308</name>
</gene>
<dbReference type="EMBL" id="BARU01016318">
    <property type="protein sequence ID" value="GAH60256.1"/>
    <property type="molecule type" value="Genomic_DNA"/>
</dbReference>
<protein>
    <submittedName>
        <fullName evidence="1">Uncharacterized protein</fullName>
    </submittedName>
</protein>
<sequence>ESFVPEPLGPTLRFLASQQSFIIVLVGFCL</sequence>
<organism evidence="1">
    <name type="scientific">marine sediment metagenome</name>
    <dbReference type="NCBI Taxonomy" id="412755"/>
    <lineage>
        <taxon>unclassified sequences</taxon>
        <taxon>metagenomes</taxon>
        <taxon>ecological metagenomes</taxon>
    </lineage>
</organism>
<accession>X1GQT4</accession>
<feature type="non-terminal residue" evidence="1">
    <location>
        <position position="1"/>
    </location>
</feature>
<dbReference type="AlphaFoldDB" id="X1GQT4"/>
<reference evidence="1" key="1">
    <citation type="journal article" date="2014" name="Front. Microbiol.">
        <title>High frequency of phylogenetically diverse reductive dehalogenase-homologous genes in deep subseafloor sedimentary metagenomes.</title>
        <authorList>
            <person name="Kawai M."/>
            <person name="Futagami T."/>
            <person name="Toyoda A."/>
            <person name="Takaki Y."/>
            <person name="Nishi S."/>
            <person name="Hori S."/>
            <person name="Arai W."/>
            <person name="Tsubouchi T."/>
            <person name="Morono Y."/>
            <person name="Uchiyama I."/>
            <person name="Ito T."/>
            <person name="Fujiyama A."/>
            <person name="Inagaki F."/>
            <person name="Takami H."/>
        </authorList>
    </citation>
    <scope>NUCLEOTIDE SEQUENCE</scope>
    <source>
        <strain evidence="1">Expedition CK06-06</strain>
    </source>
</reference>
<proteinExistence type="predicted"/>
<evidence type="ECO:0000313" key="1">
    <source>
        <dbReference type="EMBL" id="GAH60256.1"/>
    </source>
</evidence>
<name>X1GQT4_9ZZZZ</name>
<feature type="non-terminal residue" evidence="1">
    <location>
        <position position="30"/>
    </location>
</feature>
<comment type="caution">
    <text evidence="1">The sequence shown here is derived from an EMBL/GenBank/DDBJ whole genome shotgun (WGS) entry which is preliminary data.</text>
</comment>